<reference evidence="2" key="1">
    <citation type="submission" date="2023-08" db="EMBL/GenBank/DDBJ databases">
        <authorList>
            <person name="Messyasz A."/>
            <person name="Mannisto M.K."/>
            <person name="Kerkhof L.J."/>
            <person name="Haggblom M."/>
        </authorList>
    </citation>
    <scope>NUCLEOTIDE SEQUENCE</scope>
    <source>
        <strain evidence="2">X5P6</strain>
    </source>
</reference>
<evidence type="ECO:0008006" key="3">
    <source>
        <dbReference type="Google" id="ProtNLM"/>
    </source>
</evidence>
<evidence type="ECO:0000256" key="1">
    <source>
        <dbReference type="SAM" id="SignalP"/>
    </source>
</evidence>
<proteinExistence type="predicted"/>
<feature type="signal peptide" evidence="1">
    <location>
        <begin position="1"/>
        <end position="39"/>
    </location>
</feature>
<gene>
    <name evidence="2" type="ORF">RBB77_03845</name>
</gene>
<name>A0AAU7ZSU0_9BACT</name>
<dbReference type="KEGG" id="tpsc:RBB77_03845"/>
<feature type="chain" id="PRO_5043571654" description="VWFA domain-containing protein" evidence="1">
    <location>
        <begin position="40"/>
        <end position="383"/>
    </location>
</feature>
<evidence type="ECO:0000313" key="2">
    <source>
        <dbReference type="EMBL" id="XCB34037.1"/>
    </source>
</evidence>
<dbReference type="EMBL" id="CP132942">
    <property type="protein sequence ID" value="XCB34037.1"/>
    <property type="molecule type" value="Genomic_DNA"/>
</dbReference>
<dbReference type="AlphaFoldDB" id="A0AAU7ZSU0"/>
<protein>
    <recommendedName>
        <fullName evidence="3">VWFA domain-containing protein</fullName>
    </recommendedName>
</protein>
<organism evidence="2">
    <name type="scientific">Tunturiibacter psychrotolerans</name>
    <dbReference type="NCBI Taxonomy" id="3069686"/>
    <lineage>
        <taxon>Bacteria</taxon>
        <taxon>Pseudomonadati</taxon>
        <taxon>Acidobacteriota</taxon>
        <taxon>Terriglobia</taxon>
        <taxon>Terriglobales</taxon>
        <taxon>Acidobacteriaceae</taxon>
        <taxon>Tunturiibacter</taxon>
    </lineage>
</organism>
<accession>A0AAU7ZSU0</accession>
<reference evidence="2" key="2">
    <citation type="journal article" date="2024" name="Environ. Microbiol.">
        <title>Genome analysis and description of Tunturibacter gen. nov. expands the diversity of Terriglobia in tundra soils.</title>
        <authorList>
            <person name="Messyasz A."/>
            <person name="Mannisto M.K."/>
            <person name="Kerkhof L.J."/>
            <person name="Haggblom M.M."/>
        </authorList>
    </citation>
    <scope>NUCLEOTIDE SEQUENCE</scope>
    <source>
        <strain evidence="2">X5P6</strain>
    </source>
</reference>
<sequence length="383" mass="42647">MDQRLQQTVQKRSQPQRSQRKIFSAIALLFLLAAISSHAQSQTPTAQPAQSPTPATPSAPTLRVYTNLKQVSVLVLSHDYERIKPIDPSGFRISLDSGPLFRPTYVRQQGDDPISLAILIDASKPYPELLPSLMEALAALPPDFLHPQDRVSVYAIDCTLIRTIYDTGANPAAVAEGVKKAMAPWQIRQTQNEKLKKENKIPQPYCRAGLPLWDSMSEVLKDLDQQPGRRILLAITDGGDDGSKTLWKDVMFHAQIHSETVFGLLSTKNPPSSGDAEDKFKQICVNSGGVELQANEHTTILRLKEFTQMLRERYILEYPRVPNEKPGVHIIAVSYKKKSNLFITATGITVPVASEDEKESRKTIQADPSRTPEFGSRTVLPKF</sequence>
<dbReference type="RefSeq" id="WP_353064879.1">
    <property type="nucleotide sequence ID" value="NZ_CP132942.1"/>
</dbReference>
<keyword evidence="1" id="KW-0732">Signal</keyword>